<organism evidence="3 4">
    <name type="scientific">Streptomyces monticola</name>
    <dbReference type="NCBI Taxonomy" id="2666263"/>
    <lineage>
        <taxon>Bacteria</taxon>
        <taxon>Bacillati</taxon>
        <taxon>Actinomycetota</taxon>
        <taxon>Actinomycetes</taxon>
        <taxon>Kitasatosporales</taxon>
        <taxon>Streptomycetaceae</taxon>
        <taxon>Streptomyces</taxon>
    </lineage>
</organism>
<dbReference type="RefSeq" id="WP_381826249.1">
    <property type="nucleotide sequence ID" value="NZ_JBHTCF010000001.1"/>
</dbReference>
<dbReference type="EMBL" id="JBHTCF010000001">
    <property type="protein sequence ID" value="MFC7303280.1"/>
    <property type="molecule type" value="Genomic_DNA"/>
</dbReference>
<keyword evidence="3" id="KW-0378">Hydrolase</keyword>
<feature type="domain" description="Serine aminopeptidase S33" evidence="2">
    <location>
        <begin position="35"/>
        <end position="141"/>
    </location>
</feature>
<comment type="caution">
    <text evidence="3">The sequence shown here is derived from an EMBL/GenBank/DDBJ whole genome shotgun (WGS) entry which is preliminary data.</text>
</comment>
<dbReference type="InterPro" id="IPR029058">
    <property type="entry name" value="AB_hydrolase_fold"/>
</dbReference>
<evidence type="ECO:0000259" key="2">
    <source>
        <dbReference type="Pfam" id="PF12146"/>
    </source>
</evidence>
<dbReference type="Gene3D" id="3.40.50.1820">
    <property type="entry name" value="alpha/beta hydrolase"/>
    <property type="match status" value="1"/>
</dbReference>
<feature type="region of interest" description="Disordered" evidence="1">
    <location>
        <begin position="289"/>
        <end position="321"/>
    </location>
</feature>
<accession>A0ABW2JCQ4</accession>
<evidence type="ECO:0000256" key="1">
    <source>
        <dbReference type="SAM" id="MobiDB-lite"/>
    </source>
</evidence>
<gene>
    <name evidence="3" type="ORF">ACFQVC_03505</name>
</gene>
<evidence type="ECO:0000313" key="3">
    <source>
        <dbReference type="EMBL" id="MFC7303280.1"/>
    </source>
</evidence>
<dbReference type="Proteomes" id="UP001596523">
    <property type="component" value="Unassembled WGS sequence"/>
</dbReference>
<keyword evidence="4" id="KW-1185">Reference proteome</keyword>
<dbReference type="PIRSF" id="PIRSF037442">
    <property type="entry name" value="UCP037442_abhydr"/>
    <property type="match status" value="1"/>
</dbReference>
<sequence length="321" mass="33282">MDAQLPPVLASVTAGDGGASFVLRALRAADPSAPVTVILPAMGTPARFYAPFAHALHGEGLSVVTVDLRGQGESAPRTGRGVRFGYREIVEVDLPAVLAAVRGQFPGVPLVLLGHSLGGQLGLLHAATTGERVDALALIASGSVWYRGFGPLLGPRNLVGSQLIAGVCALRGHWPGRRLGFGGDQPGGVMRDWARQARTGRYTLDGSSVDYESALRALALPLLMVGVDNDALAPAGAREHLLSKVPNAAIDRWQYGEDAAGGKRVDHFRWVRHHAGLGRHVAQWTLKATADSGCPDTERADSGGGRAAESPDSGGGPGAAV</sequence>
<reference evidence="4" key="1">
    <citation type="journal article" date="2019" name="Int. J. Syst. Evol. Microbiol.">
        <title>The Global Catalogue of Microorganisms (GCM) 10K type strain sequencing project: providing services to taxonomists for standard genome sequencing and annotation.</title>
        <authorList>
            <consortium name="The Broad Institute Genomics Platform"/>
            <consortium name="The Broad Institute Genome Sequencing Center for Infectious Disease"/>
            <person name="Wu L."/>
            <person name="Ma J."/>
        </authorList>
    </citation>
    <scope>NUCLEOTIDE SEQUENCE [LARGE SCALE GENOMIC DNA]</scope>
    <source>
        <strain evidence="4">SYNS20</strain>
    </source>
</reference>
<proteinExistence type="predicted"/>
<dbReference type="GO" id="GO:0016787">
    <property type="term" value="F:hydrolase activity"/>
    <property type="evidence" value="ECO:0007669"/>
    <property type="project" value="UniProtKB-KW"/>
</dbReference>
<dbReference type="SUPFAM" id="SSF53474">
    <property type="entry name" value="alpha/beta-Hydrolases"/>
    <property type="match status" value="1"/>
</dbReference>
<name>A0ABW2JCQ4_9ACTN</name>
<dbReference type="Pfam" id="PF12146">
    <property type="entry name" value="Hydrolase_4"/>
    <property type="match status" value="1"/>
</dbReference>
<dbReference type="InterPro" id="IPR022742">
    <property type="entry name" value="Hydrolase_4"/>
</dbReference>
<dbReference type="InterPro" id="IPR017208">
    <property type="entry name" value="UCP037442_abhydr"/>
</dbReference>
<evidence type="ECO:0000313" key="4">
    <source>
        <dbReference type="Proteomes" id="UP001596523"/>
    </source>
</evidence>
<protein>
    <submittedName>
        <fullName evidence="3">Alpha/beta fold hydrolase</fullName>
    </submittedName>
</protein>